<evidence type="ECO:0000313" key="2">
    <source>
        <dbReference type="Proteomes" id="UP000250675"/>
    </source>
</evidence>
<name>A0A2X3IP11_KLEPN</name>
<proteinExistence type="predicted"/>
<accession>A0A2X3IP11</accession>
<dbReference type="EMBL" id="UASO01000014">
    <property type="protein sequence ID" value="SQC88726.1"/>
    <property type="molecule type" value="Genomic_DNA"/>
</dbReference>
<protein>
    <submittedName>
        <fullName evidence="1">Uncharacterized protein</fullName>
    </submittedName>
</protein>
<evidence type="ECO:0000313" key="1">
    <source>
        <dbReference type="EMBL" id="SQC88726.1"/>
    </source>
</evidence>
<dbReference type="Proteomes" id="UP000250675">
    <property type="component" value="Unassembled WGS sequence"/>
</dbReference>
<organism evidence="1 2">
    <name type="scientific">Klebsiella pneumoniae</name>
    <dbReference type="NCBI Taxonomy" id="573"/>
    <lineage>
        <taxon>Bacteria</taxon>
        <taxon>Pseudomonadati</taxon>
        <taxon>Pseudomonadota</taxon>
        <taxon>Gammaproteobacteria</taxon>
        <taxon>Enterobacterales</taxon>
        <taxon>Enterobacteriaceae</taxon>
        <taxon>Klebsiella/Raoultella group</taxon>
        <taxon>Klebsiella</taxon>
        <taxon>Klebsiella pneumoniae complex</taxon>
    </lineage>
</organism>
<dbReference type="AlphaFoldDB" id="A0A2X3IP11"/>
<sequence>MFGFFRKKISSNQVDLYVSDKILGVAKKVVAIVEANGVTIVDGEGVVFLAAGLFLNATYLKEHGRKSDAVRVKVIGFVKHYLDSTDDQSMLERLSDNTRWFSQGNMSGYWFLNQVIGDLCGLKVNPIHQQILSNEVLDTLLKFFHERTVTISKTLSEDIYPFYNPA</sequence>
<dbReference type="RefSeq" id="WP_001715146.1">
    <property type="nucleotide sequence ID" value="NZ_UJHF01000036.1"/>
</dbReference>
<reference evidence="1 2" key="1">
    <citation type="submission" date="2018-06" db="EMBL/GenBank/DDBJ databases">
        <authorList>
            <consortium name="Pathogen Informatics"/>
            <person name="Doyle S."/>
        </authorList>
    </citation>
    <scope>NUCLEOTIDE SEQUENCE [LARGE SCALE GENOMIC DNA]</scope>
    <source>
        <strain evidence="1 2">NCTC9645</strain>
    </source>
</reference>
<gene>
    <name evidence="1" type="ORF">NCTC9645_06884</name>
</gene>